<organism evidence="7 8">
    <name type="scientific">Methanosarcina mazei LYC</name>
    <dbReference type="NCBI Taxonomy" id="1434114"/>
    <lineage>
        <taxon>Archaea</taxon>
        <taxon>Methanobacteriati</taxon>
        <taxon>Methanobacteriota</taxon>
        <taxon>Stenosarchaea group</taxon>
        <taxon>Methanomicrobia</taxon>
        <taxon>Methanosarcinales</taxon>
        <taxon>Methanosarcinaceae</taxon>
        <taxon>Methanosarcina</taxon>
    </lineage>
</organism>
<dbReference type="NCBIfam" id="NF033546">
    <property type="entry name" value="transpos_IS21"/>
    <property type="match status" value="1"/>
</dbReference>
<dbReference type="SUPFAM" id="SSF109709">
    <property type="entry name" value="KorB DNA-binding domain-like"/>
    <property type="match status" value="1"/>
</dbReference>
<dbReference type="HOGENOM" id="CLU_020626_1_1_2"/>
<gene>
    <name evidence="7" type="ORF">MSMAL_2040</name>
</gene>
<evidence type="ECO:0000256" key="3">
    <source>
        <dbReference type="ARBA" id="ARBA00023125"/>
    </source>
</evidence>
<sequence>MLKTEEWLLIRDLYSQGFSISEIAKQTGFDRKTVRKYLRLKTLPEPQKRSGRKSKLDPFKPYIQEKLKEGPYTAARLYREIKEMGFDGGKTIVKDFVQKIRPEQGIPAVLRYETKPGVQAQVDWGELGTVEVDGKVKKLFCFNMILGYSRMRYVEFTLSIDTPTLIQCHLNAFEYFGGFTQEILYDNMKQVVIKRALKSSDSEWNSQFEDFFKCFGFIPRLCRPYRPQTKGKIENTVGYVKRDFVLGRQFTSLEDLNGQVHRWLERVNSTVHGTTYQIPLERFKEENLSPLDQVPPYKVVHKETRKISRDCYISFLGNKYSVPYRFAGRTAELHILEGKLEIYVDHEKVCEHEILPGNCRVSKKKEHFQGLLSEILKENSKCKKNSQIPLKFSGPEVEKRSLDVYETFSQGGFE</sequence>
<feature type="domain" description="Integrase catalytic" evidence="6">
    <location>
        <begin position="112"/>
        <end position="287"/>
    </location>
</feature>
<dbReference type="Pfam" id="PF22483">
    <property type="entry name" value="Mu-transpos_C_2"/>
    <property type="match status" value="1"/>
</dbReference>
<dbReference type="GO" id="GO:0015074">
    <property type="term" value="P:DNA integration"/>
    <property type="evidence" value="ECO:0007669"/>
    <property type="project" value="InterPro"/>
</dbReference>
<proteinExistence type="inferred from homology"/>
<dbReference type="InterPro" id="IPR012337">
    <property type="entry name" value="RNaseH-like_sf"/>
</dbReference>
<dbReference type="InterPro" id="IPR006120">
    <property type="entry name" value="Resolvase_HTH_dom"/>
</dbReference>
<dbReference type="InterPro" id="IPR054353">
    <property type="entry name" value="IstA-like_C"/>
</dbReference>
<dbReference type="GO" id="GO:0000150">
    <property type="term" value="F:DNA strand exchange activity"/>
    <property type="evidence" value="ECO:0007669"/>
    <property type="project" value="InterPro"/>
</dbReference>
<evidence type="ECO:0000313" key="8">
    <source>
        <dbReference type="Proteomes" id="UP000033063"/>
    </source>
</evidence>
<dbReference type="GeneID" id="24878303"/>
<protein>
    <submittedName>
        <fullName evidence="7">Mobile element protein</fullName>
    </submittedName>
</protein>
<dbReference type="PATRIC" id="fig|1434114.4.peg.2595"/>
<reference evidence="7 8" key="1">
    <citation type="submission" date="2014-07" db="EMBL/GenBank/DDBJ databases">
        <title>Methanogenic archaea and the global carbon cycle.</title>
        <authorList>
            <person name="Henriksen J.R."/>
            <person name="Luke J."/>
            <person name="Reinhart S."/>
            <person name="Benedict M.N."/>
            <person name="Youngblut N.D."/>
            <person name="Metcalf M.E."/>
            <person name="Whitaker R.J."/>
            <person name="Metcalf W.W."/>
        </authorList>
    </citation>
    <scope>NUCLEOTIDE SEQUENCE [LARGE SCALE GENOMIC DNA]</scope>
    <source>
        <strain evidence="7 8">LYC</strain>
    </source>
</reference>
<dbReference type="InterPro" id="IPR036397">
    <property type="entry name" value="RNaseH_sf"/>
</dbReference>
<dbReference type="PROSITE" id="PS50531">
    <property type="entry name" value="HTH_IS21"/>
    <property type="match status" value="1"/>
</dbReference>
<dbReference type="Gene3D" id="1.10.10.60">
    <property type="entry name" value="Homeodomain-like"/>
    <property type="match status" value="1"/>
</dbReference>
<evidence type="ECO:0000256" key="1">
    <source>
        <dbReference type="ARBA" id="ARBA00009277"/>
    </source>
</evidence>
<feature type="domain" description="HTH IS21-type" evidence="5">
    <location>
        <begin position="5"/>
        <end position="67"/>
    </location>
</feature>
<name>A0A0E3RNH7_METMZ</name>
<dbReference type="GO" id="GO:0003677">
    <property type="term" value="F:DNA binding"/>
    <property type="evidence" value="ECO:0007669"/>
    <property type="project" value="UniProtKB-KW"/>
</dbReference>
<dbReference type="Pfam" id="PF02796">
    <property type="entry name" value="HTH_7"/>
    <property type="match status" value="1"/>
</dbReference>
<keyword evidence="2" id="KW-0815">Transposition</keyword>
<dbReference type="Gene3D" id="3.30.420.10">
    <property type="entry name" value="Ribonuclease H-like superfamily/Ribonuclease H"/>
    <property type="match status" value="1"/>
</dbReference>
<evidence type="ECO:0000259" key="5">
    <source>
        <dbReference type="PROSITE" id="PS50531"/>
    </source>
</evidence>
<dbReference type="Pfam" id="PF00665">
    <property type="entry name" value="rve"/>
    <property type="match status" value="1"/>
</dbReference>
<keyword evidence="4" id="KW-0233">DNA recombination</keyword>
<dbReference type="EMBL" id="CP009513">
    <property type="protein sequence ID" value="AKB68583.1"/>
    <property type="molecule type" value="Genomic_DNA"/>
</dbReference>
<dbReference type="SUPFAM" id="SSF53098">
    <property type="entry name" value="Ribonuclease H-like"/>
    <property type="match status" value="1"/>
</dbReference>
<evidence type="ECO:0000313" key="7">
    <source>
        <dbReference type="EMBL" id="AKB68583.1"/>
    </source>
</evidence>
<dbReference type="InterPro" id="IPR017894">
    <property type="entry name" value="HTH_IS21_transposase_type"/>
</dbReference>
<evidence type="ECO:0000256" key="2">
    <source>
        <dbReference type="ARBA" id="ARBA00022578"/>
    </source>
</evidence>
<evidence type="ECO:0000256" key="4">
    <source>
        <dbReference type="ARBA" id="ARBA00023172"/>
    </source>
</evidence>
<dbReference type="PROSITE" id="PS50994">
    <property type="entry name" value="INTEGRASE"/>
    <property type="match status" value="1"/>
</dbReference>
<dbReference type="InterPro" id="IPR001584">
    <property type="entry name" value="Integrase_cat-core"/>
</dbReference>
<dbReference type="Proteomes" id="UP000033063">
    <property type="component" value="Chromosome"/>
</dbReference>
<dbReference type="RefSeq" id="WP_048040652.1">
    <property type="nucleotide sequence ID" value="NZ_CP009513.1"/>
</dbReference>
<accession>A0A0E3RNH7</accession>
<comment type="similarity">
    <text evidence="1">Belongs to the transposase IS21/IS408/IS1162 family.</text>
</comment>
<dbReference type="AlphaFoldDB" id="A0A0E3RNH7"/>
<dbReference type="PANTHER" id="PTHR35004:SF6">
    <property type="entry name" value="TRANSPOSASE"/>
    <property type="match status" value="1"/>
</dbReference>
<keyword evidence="3" id="KW-0238">DNA-binding</keyword>
<evidence type="ECO:0000259" key="6">
    <source>
        <dbReference type="PROSITE" id="PS50994"/>
    </source>
</evidence>
<dbReference type="PANTHER" id="PTHR35004">
    <property type="entry name" value="TRANSPOSASE RV3428C-RELATED"/>
    <property type="match status" value="1"/>
</dbReference>
<dbReference type="GO" id="GO:0032196">
    <property type="term" value="P:transposition"/>
    <property type="evidence" value="ECO:0007669"/>
    <property type="project" value="UniProtKB-KW"/>
</dbReference>